<dbReference type="OrthoDB" id="106784at2759"/>
<name>A0A139I8M3_9PEZI</name>
<dbReference type="GO" id="GO:0003723">
    <property type="term" value="F:RNA binding"/>
    <property type="evidence" value="ECO:0007669"/>
    <property type="project" value="InterPro"/>
</dbReference>
<organism evidence="2 3">
    <name type="scientific">Pseudocercospora musae</name>
    <dbReference type="NCBI Taxonomy" id="113226"/>
    <lineage>
        <taxon>Eukaryota</taxon>
        <taxon>Fungi</taxon>
        <taxon>Dikarya</taxon>
        <taxon>Ascomycota</taxon>
        <taxon>Pezizomycotina</taxon>
        <taxon>Dothideomycetes</taxon>
        <taxon>Dothideomycetidae</taxon>
        <taxon>Mycosphaerellales</taxon>
        <taxon>Mycosphaerellaceae</taxon>
        <taxon>Pseudocercospora</taxon>
    </lineage>
</organism>
<dbReference type="SUPFAM" id="SSF57850">
    <property type="entry name" value="RING/U-box"/>
    <property type="match status" value="1"/>
</dbReference>
<dbReference type="AlphaFoldDB" id="A0A139I8M3"/>
<sequence length="1025" mass="112877">MLYAFLLTRKSKVALPHAHQNETPRSQHTLQHLIGAAHTDIDTTVPSAIPADEANRAGDTPSPRIHWRDRQHGGCKELAESSVGGFRQVSATAWVDGGYVTDMGYRSLEVESIPEKLRCATCNKLAIYAVKLGCCDSTICGECNDALSGDSCPVCEHSPFSSDLVSPAKGLQTTVKVFIKNEAKKRGIDLTGDAPKPFATAAPAVKTPPVAVATPTLAGSEPTPTPAMVGEAEAAIAPEEAAPSTELEAASEQELDTAPANGDLESAENQAQDAEQDEDDDDDDVVITTERPENEEQQYDNQANGESENTNQNMQTDQQQQQDFNNFHQGINGFGNNNFGNMNMNGFNPMMGMPSFMGMPNMMGRYNFLAKKIRKLSKAAGMNMDPSMMFGGNFGGMGDMSAMMGMGMGNMGGGMSGMGDFNGMNGPGFFPNQGNYMQSQNFGNGPRSNDFYNNRGYGRGYGRGFGRGARGNQFGRGRGGWQYQQQQQYGNHNQFAQHQSGGPQQTDASANDVPSQRRGSPSYDAVPGPDGVPAETGAKSHDAETNGDRDGIGTNQAGDETNATGDKKDVVVENGNGHDAQEPSQAAEDGGTHTGDGGSQGDRNMADASMQDASYGSFEGGMQDQQQTGHGHQRFSNSSGRGGFRGRGGYGGLDGRGTDSTDLTPTPAPPVNAPTGPKAMREGKPNTGYFSRINMVQKPTPTPAPQARQESRPRSVEPQKQEAPKQEAEYDNRDHSPSRSRSRHHDERYEQQAADDDYESDATYKRRKERERQKRKDKERRYDEGDRSDGKYRSRSESRTDDGSRRRHRDKEEAEYRSSRSHRDRSKDKHRSRRHRSKSPAKTYADDDYSRRKSKSDRHGDDYKDSRSGRKHSSRDDDYEYARKDKDRSSRSSKYERPHESRREPEPARKIIEPPSDELGFKIKGSKSARANKEREMKPPTAPASASSDPYAEERARAQQNREAREAQRRLSTQSSSLGKRGRGDDDSELMNAPRGPKGDQHRIMKKGSKQRRISYKYEDEVEYR</sequence>
<feature type="compositionally biased region" description="Polar residues" evidence="1">
    <location>
        <begin position="299"/>
        <end position="308"/>
    </location>
</feature>
<feature type="region of interest" description="Disordered" evidence="1">
    <location>
        <begin position="468"/>
        <end position="1025"/>
    </location>
</feature>
<evidence type="ECO:0008006" key="4">
    <source>
        <dbReference type="Google" id="ProtNLM"/>
    </source>
</evidence>
<feature type="region of interest" description="Disordered" evidence="1">
    <location>
        <begin position="46"/>
        <end position="71"/>
    </location>
</feature>
<feature type="compositionally biased region" description="Gly residues" evidence="1">
    <location>
        <begin position="640"/>
        <end position="655"/>
    </location>
</feature>
<dbReference type="InterPro" id="IPR032922">
    <property type="entry name" value="SON"/>
</dbReference>
<evidence type="ECO:0000313" key="2">
    <source>
        <dbReference type="EMBL" id="KXT11080.1"/>
    </source>
</evidence>
<proteinExistence type="predicted"/>
<keyword evidence="3" id="KW-1185">Reference proteome</keyword>
<reference evidence="2 3" key="1">
    <citation type="submission" date="2015-07" db="EMBL/GenBank/DDBJ databases">
        <title>Comparative genomics of the Sigatoka disease complex on banana suggests a link between parallel evolutionary changes in Pseudocercospora fijiensis and Pseudocercospora eumusae and increased virulence on the banana host.</title>
        <authorList>
            <person name="Chang T.-C."/>
            <person name="Salvucci A."/>
            <person name="Crous P.W."/>
            <person name="Stergiopoulos I."/>
        </authorList>
    </citation>
    <scope>NUCLEOTIDE SEQUENCE [LARGE SCALE GENOMIC DNA]</scope>
    <source>
        <strain evidence="2 3">CBS 116634</strain>
    </source>
</reference>
<accession>A0A139I8M3</accession>
<feature type="compositionally biased region" description="Polar residues" evidence="1">
    <location>
        <begin position="498"/>
        <end position="519"/>
    </location>
</feature>
<feature type="compositionally biased region" description="Basic and acidic residues" evidence="1">
    <location>
        <begin position="1016"/>
        <end position="1025"/>
    </location>
</feature>
<evidence type="ECO:0000313" key="3">
    <source>
        <dbReference type="Proteomes" id="UP000073492"/>
    </source>
</evidence>
<protein>
    <recommendedName>
        <fullName evidence="4">RING-type domain-containing protein</fullName>
    </recommendedName>
</protein>
<feature type="compositionally biased region" description="Polar residues" evidence="1">
    <location>
        <begin position="553"/>
        <end position="564"/>
    </location>
</feature>
<dbReference type="GO" id="GO:0051726">
    <property type="term" value="P:regulation of cell cycle"/>
    <property type="evidence" value="ECO:0007669"/>
    <property type="project" value="InterPro"/>
</dbReference>
<evidence type="ECO:0000256" key="1">
    <source>
        <dbReference type="SAM" id="MobiDB-lite"/>
    </source>
</evidence>
<gene>
    <name evidence="2" type="ORF">AC579_8553</name>
</gene>
<comment type="caution">
    <text evidence="2">The sequence shown here is derived from an EMBL/GenBank/DDBJ whole genome shotgun (WGS) entry which is preliminary data.</text>
</comment>
<feature type="compositionally biased region" description="Basic and acidic residues" evidence="1">
    <location>
        <begin position="770"/>
        <end position="818"/>
    </location>
</feature>
<feature type="compositionally biased region" description="Polar residues" evidence="1">
    <location>
        <begin position="623"/>
        <end position="639"/>
    </location>
</feature>
<feature type="compositionally biased region" description="Basic and acidic residues" evidence="1">
    <location>
        <begin position="844"/>
        <end position="912"/>
    </location>
</feature>
<dbReference type="GO" id="GO:0048024">
    <property type="term" value="P:regulation of mRNA splicing, via spliceosome"/>
    <property type="evidence" value="ECO:0007669"/>
    <property type="project" value="TreeGrafter"/>
</dbReference>
<feature type="compositionally biased region" description="Gly residues" evidence="1">
    <location>
        <begin position="468"/>
        <end position="480"/>
    </location>
</feature>
<dbReference type="Gene3D" id="3.30.40.10">
    <property type="entry name" value="Zinc/RING finger domain, C3HC4 (zinc finger)"/>
    <property type="match status" value="1"/>
</dbReference>
<dbReference type="PANTHER" id="PTHR46528">
    <property type="entry name" value="PROTEIN SON"/>
    <property type="match status" value="1"/>
</dbReference>
<dbReference type="EMBL" id="LFZO01000221">
    <property type="protein sequence ID" value="KXT11080.1"/>
    <property type="molecule type" value="Genomic_DNA"/>
</dbReference>
<dbReference type="Proteomes" id="UP000073492">
    <property type="component" value="Unassembled WGS sequence"/>
</dbReference>
<feature type="compositionally biased region" description="Basic and acidic residues" evidence="1">
    <location>
        <begin position="709"/>
        <end position="737"/>
    </location>
</feature>
<feature type="compositionally biased region" description="Basic residues" evidence="1">
    <location>
        <begin position="1004"/>
        <end position="1015"/>
    </location>
</feature>
<dbReference type="InterPro" id="IPR013083">
    <property type="entry name" value="Znf_RING/FYVE/PHD"/>
</dbReference>
<feature type="compositionally biased region" description="Basic and acidic residues" evidence="1">
    <location>
        <begin position="538"/>
        <end position="551"/>
    </location>
</feature>
<feature type="compositionally biased region" description="Basic and acidic residues" evidence="1">
    <location>
        <begin position="952"/>
        <end position="969"/>
    </location>
</feature>
<feature type="compositionally biased region" description="Low complexity" evidence="1">
    <location>
        <begin position="481"/>
        <end position="497"/>
    </location>
</feature>
<dbReference type="PANTHER" id="PTHR46528:SF1">
    <property type="entry name" value="PROTEIN SON"/>
    <property type="match status" value="1"/>
</dbReference>
<feature type="compositionally biased region" description="Low complexity" evidence="1">
    <location>
        <begin position="309"/>
        <end position="319"/>
    </location>
</feature>
<feature type="region of interest" description="Disordered" evidence="1">
    <location>
        <begin position="260"/>
        <end position="319"/>
    </location>
</feature>
<feature type="compositionally biased region" description="Acidic residues" evidence="1">
    <location>
        <begin position="274"/>
        <end position="285"/>
    </location>
</feature>
<feature type="compositionally biased region" description="Basic residues" evidence="1">
    <location>
        <begin position="819"/>
        <end position="839"/>
    </location>
</feature>